<dbReference type="EMBL" id="SZPU01000085">
    <property type="protein sequence ID" value="TKI60093.1"/>
    <property type="molecule type" value="Genomic_DNA"/>
</dbReference>
<protein>
    <recommendedName>
        <fullName evidence="3">Polymer-forming cytoskeletal protein</fullName>
    </recommendedName>
</protein>
<gene>
    <name evidence="1" type="ORF">FC756_19845</name>
</gene>
<evidence type="ECO:0008006" key="3">
    <source>
        <dbReference type="Google" id="ProtNLM"/>
    </source>
</evidence>
<evidence type="ECO:0000313" key="2">
    <source>
        <dbReference type="Proteomes" id="UP000308744"/>
    </source>
</evidence>
<comment type="caution">
    <text evidence="1">The sequence shown here is derived from an EMBL/GenBank/DDBJ whole genome shotgun (WGS) entry which is preliminary data.</text>
</comment>
<sequence length="105" mass="10494">MVINGKSISVTGNNISVINDKVYVDGKLVEEGLVGHITVEFKGVLANLKVSGAANVVGNVQGYIDAGGSVSITGNVDGNVDAGGSVTCGDVKGYVDAGGSVRINK</sequence>
<name>A0A4V5TJM2_9BACI</name>
<proteinExistence type="predicted"/>
<accession>A0A4V5TJM2</accession>
<dbReference type="Proteomes" id="UP000308744">
    <property type="component" value="Unassembled WGS sequence"/>
</dbReference>
<evidence type="ECO:0000313" key="1">
    <source>
        <dbReference type="EMBL" id="TKI60093.1"/>
    </source>
</evidence>
<keyword evidence="2" id="KW-1185">Reference proteome</keyword>
<reference evidence="1 2" key="1">
    <citation type="submission" date="2019-04" db="EMBL/GenBank/DDBJ databases">
        <title>Lysinibacillus genome sequencing.</title>
        <authorList>
            <person name="Dunlap C."/>
        </authorList>
    </citation>
    <scope>NUCLEOTIDE SEQUENCE [LARGE SCALE GENOMIC DNA]</scope>
    <source>
        <strain evidence="1 2">CCTCC AB 2010389</strain>
    </source>
</reference>
<organism evidence="1 2">
    <name type="scientific">Lysinibacillus mangiferihumi</name>
    <dbReference type="NCBI Taxonomy" id="1130819"/>
    <lineage>
        <taxon>Bacteria</taxon>
        <taxon>Bacillati</taxon>
        <taxon>Bacillota</taxon>
        <taxon>Bacilli</taxon>
        <taxon>Bacillales</taxon>
        <taxon>Bacillaceae</taxon>
        <taxon>Lysinibacillus</taxon>
    </lineage>
</organism>
<dbReference type="AlphaFoldDB" id="A0A4V5TJM2"/>